<dbReference type="InterPro" id="IPR036188">
    <property type="entry name" value="FAD/NAD-bd_sf"/>
</dbReference>
<evidence type="ECO:0000259" key="5">
    <source>
        <dbReference type="Pfam" id="PF16350"/>
    </source>
</evidence>
<dbReference type="InterPro" id="IPR006076">
    <property type="entry name" value="FAD-dep_OxRdtase"/>
</dbReference>
<dbReference type="Pfam" id="PF01266">
    <property type="entry name" value="DAO"/>
    <property type="match status" value="1"/>
</dbReference>
<dbReference type="EMBL" id="HACA01025441">
    <property type="protein sequence ID" value="CDW42802.1"/>
    <property type="molecule type" value="Transcribed_RNA"/>
</dbReference>
<dbReference type="InterPro" id="IPR032503">
    <property type="entry name" value="FAO_M"/>
</dbReference>
<evidence type="ECO:0000256" key="1">
    <source>
        <dbReference type="ARBA" id="ARBA00008609"/>
    </source>
</evidence>
<evidence type="ECO:0000259" key="4">
    <source>
        <dbReference type="Pfam" id="PF08669"/>
    </source>
</evidence>
<dbReference type="PANTHER" id="PTHR43757">
    <property type="entry name" value="AMINOMETHYLTRANSFERASE"/>
    <property type="match status" value="1"/>
</dbReference>
<dbReference type="SUPFAM" id="SSF51905">
    <property type="entry name" value="FAD/NAD(P)-binding domain"/>
    <property type="match status" value="1"/>
</dbReference>
<dbReference type="SUPFAM" id="SSF54373">
    <property type="entry name" value="FAD-linked reductases, C-terminal domain"/>
    <property type="match status" value="1"/>
</dbReference>
<evidence type="ECO:0000259" key="3">
    <source>
        <dbReference type="Pfam" id="PF01571"/>
    </source>
</evidence>
<dbReference type="InterPro" id="IPR013977">
    <property type="entry name" value="GcvT_C"/>
</dbReference>
<evidence type="ECO:0000313" key="6">
    <source>
        <dbReference type="EMBL" id="CDW42802.1"/>
    </source>
</evidence>
<dbReference type="Gene3D" id="3.30.70.1400">
    <property type="entry name" value="Aminomethyltransferase beta-barrel domains"/>
    <property type="match status" value="1"/>
</dbReference>
<dbReference type="Gene3D" id="3.30.1360.120">
    <property type="entry name" value="Probable tRNA modification gtpase trme, domain 1"/>
    <property type="match status" value="1"/>
</dbReference>
<dbReference type="InterPro" id="IPR006222">
    <property type="entry name" value="GCVT_N"/>
</dbReference>
<dbReference type="Gene3D" id="2.40.30.110">
    <property type="entry name" value="Aminomethyltransferase beta-barrel domains"/>
    <property type="match status" value="1"/>
</dbReference>
<protein>
    <recommendedName>
        <fullName evidence="7">Pyruvate dehydrogenase phosphatase regulatory subunit, mitochondrial</fullName>
    </recommendedName>
</protein>
<proteinExistence type="inferred from homology"/>
<dbReference type="Pfam" id="PF01571">
    <property type="entry name" value="GCV_T"/>
    <property type="match status" value="1"/>
</dbReference>
<dbReference type="FunFam" id="3.30.70.1400:FF:000003">
    <property type="entry name" value="Pyruvate dehydrogenase phosphatase regulatory subunit"/>
    <property type="match status" value="1"/>
</dbReference>
<dbReference type="SUPFAM" id="SSF103025">
    <property type="entry name" value="Folate-binding domain"/>
    <property type="match status" value="1"/>
</dbReference>
<dbReference type="SUPFAM" id="SSF101790">
    <property type="entry name" value="Aminomethyltransferase beta-barrel domain"/>
    <property type="match status" value="1"/>
</dbReference>
<dbReference type="InterPro" id="IPR028896">
    <property type="entry name" value="GcvT/YgfZ/DmdA"/>
</dbReference>
<dbReference type="Pfam" id="PF16350">
    <property type="entry name" value="FAO_M"/>
    <property type="match status" value="1"/>
</dbReference>
<dbReference type="Gene3D" id="3.50.50.60">
    <property type="entry name" value="FAD/NAD(P)-binding domain"/>
    <property type="match status" value="1"/>
</dbReference>
<dbReference type="GO" id="GO:0005739">
    <property type="term" value="C:mitochondrion"/>
    <property type="evidence" value="ECO:0007669"/>
    <property type="project" value="TreeGrafter"/>
</dbReference>
<evidence type="ECO:0008006" key="7">
    <source>
        <dbReference type="Google" id="ProtNLM"/>
    </source>
</evidence>
<dbReference type="AlphaFoldDB" id="A0A0K2UY65"/>
<accession>A0A0K2UY65</accession>
<feature type="domain" description="FAD dependent oxidoreductase" evidence="2">
    <location>
        <begin position="57"/>
        <end position="413"/>
    </location>
</feature>
<dbReference type="PANTHER" id="PTHR43757:SF15">
    <property type="entry name" value="PYRUVATE DEHYDROGENASE PHOSPHATASE REGULATORY SUBUNIT, MITOCHONDRIAL-LIKE"/>
    <property type="match status" value="1"/>
</dbReference>
<comment type="similarity">
    <text evidence="1">Belongs to the GcvT family.</text>
</comment>
<dbReference type="Pfam" id="PF08669">
    <property type="entry name" value="GCV_T_C"/>
    <property type="match status" value="1"/>
</dbReference>
<dbReference type="InterPro" id="IPR027266">
    <property type="entry name" value="TrmE/GcvT-like"/>
</dbReference>
<organism evidence="6">
    <name type="scientific">Lepeophtheirus salmonis</name>
    <name type="common">Salmon louse</name>
    <name type="synonym">Caligus salmonis</name>
    <dbReference type="NCBI Taxonomy" id="72036"/>
    <lineage>
        <taxon>Eukaryota</taxon>
        <taxon>Metazoa</taxon>
        <taxon>Ecdysozoa</taxon>
        <taxon>Arthropoda</taxon>
        <taxon>Crustacea</taxon>
        <taxon>Multicrustacea</taxon>
        <taxon>Hexanauplia</taxon>
        <taxon>Copepoda</taxon>
        <taxon>Siphonostomatoida</taxon>
        <taxon>Caligidae</taxon>
        <taxon>Lepeophtheirus</taxon>
    </lineage>
</organism>
<feature type="domain" description="FAD dependent oxidoreductase central" evidence="5">
    <location>
        <begin position="417"/>
        <end position="472"/>
    </location>
</feature>
<dbReference type="OrthoDB" id="429143at2759"/>
<dbReference type="InterPro" id="IPR029043">
    <property type="entry name" value="GcvT/YgfZ_C"/>
</dbReference>
<reference evidence="6" key="1">
    <citation type="submission" date="2014-05" db="EMBL/GenBank/DDBJ databases">
        <authorList>
            <person name="Chronopoulou M."/>
        </authorList>
    </citation>
    <scope>NUCLEOTIDE SEQUENCE</scope>
    <source>
        <tissue evidence="6">Whole organism</tissue>
    </source>
</reference>
<sequence length="916" mass="102501">MQRILLRRVLQNKDSFSSRDFSISLAHLTGVPIDIKNLTQSSKLEIPSHSLPSDAQIVICGGGAQGAAIAFKLAQQGYGEQTVLIEQGNLGGGSTWHSSGLIGHLRSSPVESKLCKLSRDLYMELERLGYYTGWKECGSINLARKKDRLAAFRKIKSSSVSRNIECHIVTPDWIKEKCPLLRVDDLEGGLWVPQDGIANTLEICLSLCHLSAKGGVKIVQNCTIESIVAQRNGSLFLETDQGSIKCEKFVNTAGFWARNVGLLSKPRVNVPTSPTEHYYLTTKPVSDLPFNHPVVKDLDGGVYVRENDGRYLAGGFEPWAKPAFQDGTPESNATRELPVDWDHFHTLLENLLHRIPSMGEAHLEKLINEPEAFSPDGEWIIGQAPEIKNYFVVGGMTSAGVGAAGGVGTVIADYILNGAPTFDMYNLDVQRFLGMHNNAKFLRDRVREVPGILYSINYPFREFKTGRSMRTSPIFPKMRAAGARFNQVMGYERAMYFQKEVVEERNSFLGLDSLYKGGGSSSGYKSNGQKDSEINLSKTETFFKPQWFDSVQKEFIASREKVSVCDYSSFAKYDLWSSGTEVVDFLQHMCSNDVDVPIGTIVHTGMQNEKGGYENDCSLARLSKNRYMLMSPSVQQMKSYTWMKYHLPSNVILQDVTSLYTALCIMGPHSRALLSKLTLENLESLDQKSFPFFTCRYMNVGCAPNILTMNLTHTGELGYVMYIPNEFAVHVYDTILSEGDEFGISQCGYYAMRALRIEKFFAFWGQDLDSHSTPLECGRAFRVKSNGDFIGKEALLRQKEEGLTKLLVMLLLDPLEHDTNVDPWPWGEEPIYRNGKFVGTVTTSSFGFSLKRHVVLGFLHHDDGKSLVTQQWIREGNYEIDIAGRLFPAHVKLNPPVLPTKVEGIYTYTPTRHSGS</sequence>
<feature type="domain" description="Aminomethyltransferase C-terminal" evidence="4">
    <location>
        <begin position="820"/>
        <end position="895"/>
    </location>
</feature>
<evidence type="ECO:0000259" key="2">
    <source>
        <dbReference type="Pfam" id="PF01266"/>
    </source>
</evidence>
<dbReference type="Gene3D" id="3.30.9.10">
    <property type="entry name" value="D-Amino Acid Oxidase, subunit A, domain 2"/>
    <property type="match status" value="1"/>
</dbReference>
<name>A0A0K2UY65_LEPSM</name>
<feature type="domain" description="GCVT N-terminal" evidence="3">
    <location>
        <begin position="477"/>
        <end position="785"/>
    </location>
</feature>